<name>A0A2V1DLZ2_9PLEO</name>
<organism evidence="5 6">
    <name type="scientific">Periconia macrospinosa</name>
    <dbReference type="NCBI Taxonomy" id="97972"/>
    <lineage>
        <taxon>Eukaryota</taxon>
        <taxon>Fungi</taxon>
        <taxon>Dikarya</taxon>
        <taxon>Ascomycota</taxon>
        <taxon>Pezizomycotina</taxon>
        <taxon>Dothideomycetes</taxon>
        <taxon>Pleosporomycetidae</taxon>
        <taxon>Pleosporales</taxon>
        <taxon>Massarineae</taxon>
        <taxon>Periconiaceae</taxon>
        <taxon>Periconia</taxon>
    </lineage>
</organism>
<evidence type="ECO:0000256" key="2">
    <source>
        <dbReference type="ARBA" id="ARBA00022723"/>
    </source>
</evidence>
<dbReference type="Proteomes" id="UP000244855">
    <property type="component" value="Unassembled WGS sequence"/>
</dbReference>
<dbReference type="PANTHER" id="PTHR28620">
    <property type="entry name" value="CENTROMERE PROTEIN V"/>
    <property type="match status" value="1"/>
</dbReference>
<keyword evidence="2" id="KW-0479">Metal-binding</keyword>
<keyword evidence="6" id="KW-1185">Reference proteome</keyword>
<evidence type="ECO:0000256" key="1">
    <source>
        <dbReference type="ARBA" id="ARBA00005495"/>
    </source>
</evidence>
<dbReference type="InterPro" id="IPR006913">
    <property type="entry name" value="CENP-V/GFA"/>
</dbReference>
<dbReference type="STRING" id="97972.A0A2V1DLZ2"/>
<dbReference type="AlphaFoldDB" id="A0A2V1DLZ2"/>
<comment type="similarity">
    <text evidence="1">Belongs to the Gfa family.</text>
</comment>
<accession>A0A2V1DLZ2</accession>
<gene>
    <name evidence="5" type="ORF">DM02DRAFT_615184</name>
</gene>
<dbReference type="Gene3D" id="2.170.150.70">
    <property type="match status" value="1"/>
</dbReference>
<dbReference type="OrthoDB" id="2993351at2759"/>
<evidence type="ECO:0000313" key="6">
    <source>
        <dbReference type="Proteomes" id="UP000244855"/>
    </source>
</evidence>
<dbReference type="PANTHER" id="PTHR28620:SF1">
    <property type="entry name" value="CENP-V_GFA DOMAIN-CONTAINING PROTEIN"/>
    <property type="match status" value="1"/>
</dbReference>
<dbReference type="InterPro" id="IPR052355">
    <property type="entry name" value="CENP-V-like"/>
</dbReference>
<dbReference type="EMBL" id="KZ805396">
    <property type="protein sequence ID" value="PVH99227.1"/>
    <property type="molecule type" value="Genomic_DNA"/>
</dbReference>
<proteinExistence type="inferred from homology"/>
<dbReference type="PROSITE" id="PS51891">
    <property type="entry name" value="CENP_V_GFA"/>
    <property type="match status" value="1"/>
</dbReference>
<reference evidence="5 6" key="1">
    <citation type="journal article" date="2018" name="Sci. Rep.">
        <title>Comparative genomics provides insights into the lifestyle and reveals functional heterogeneity of dark septate endophytic fungi.</title>
        <authorList>
            <person name="Knapp D.G."/>
            <person name="Nemeth J.B."/>
            <person name="Barry K."/>
            <person name="Hainaut M."/>
            <person name="Henrissat B."/>
            <person name="Johnson J."/>
            <person name="Kuo A."/>
            <person name="Lim J.H.P."/>
            <person name="Lipzen A."/>
            <person name="Nolan M."/>
            <person name="Ohm R.A."/>
            <person name="Tamas L."/>
            <person name="Grigoriev I.V."/>
            <person name="Spatafora J.W."/>
            <person name="Nagy L.G."/>
            <person name="Kovacs G.M."/>
        </authorList>
    </citation>
    <scope>NUCLEOTIDE SEQUENCE [LARGE SCALE GENOMIC DNA]</scope>
    <source>
        <strain evidence="5 6">DSE2036</strain>
    </source>
</reference>
<keyword evidence="3" id="KW-0862">Zinc</keyword>
<protein>
    <recommendedName>
        <fullName evidence="4">CENP-V/GFA domain-containing protein</fullName>
    </recommendedName>
</protein>
<feature type="domain" description="CENP-V/GFA" evidence="4">
    <location>
        <begin position="21"/>
        <end position="136"/>
    </location>
</feature>
<evidence type="ECO:0000256" key="3">
    <source>
        <dbReference type="ARBA" id="ARBA00022833"/>
    </source>
</evidence>
<dbReference type="InterPro" id="IPR011057">
    <property type="entry name" value="Mss4-like_sf"/>
</dbReference>
<sequence>MGSSDSPALAPSFDPSNAETYHALCHCGAVRYTVTLSPPLAQQKVVECNCSICSRNGYLLVYPPREHFVLQSGEEVLRSYSFGAKRNLHKFCGKCGSAVFFDPRMKEFGEELDLVAVNVRMFKNVKLDGLNIAPYDGWNKSKFIDSEHLQ</sequence>
<evidence type="ECO:0000313" key="5">
    <source>
        <dbReference type="EMBL" id="PVH99227.1"/>
    </source>
</evidence>
<dbReference type="SUPFAM" id="SSF51316">
    <property type="entry name" value="Mss4-like"/>
    <property type="match status" value="1"/>
</dbReference>
<dbReference type="Pfam" id="PF04828">
    <property type="entry name" value="GFA"/>
    <property type="match status" value="1"/>
</dbReference>
<dbReference type="GO" id="GO:0046872">
    <property type="term" value="F:metal ion binding"/>
    <property type="evidence" value="ECO:0007669"/>
    <property type="project" value="UniProtKB-KW"/>
</dbReference>
<dbReference type="GO" id="GO:0016846">
    <property type="term" value="F:carbon-sulfur lyase activity"/>
    <property type="evidence" value="ECO:0007669"/>
    <property type="project" value="InterPro"/>
</dbReference>
<evidence type="ECO:0000259" key="4">
    <source>
        <dbReference type="PROSITE" id="PS51891"/>
    </source>
</evidence>